<dbReference type="GO" id="GO:0003959">
    <property type="term" value="F:NADPH dehydrogenase activity"/>
    <property type="evidence" value="ECO:0007669"/>
    <property type="project" value="InterPro"/>
</dbReference>
<proteinExistence type="predicted"/>
<sequence>MPTLFDPYALKSATLRNRIAVSPMCQYMAKDGEVNDWHRVHYEGLARGGAGLVVVEATAVAPEGRITPADLGLWNDTQTEKLRPVVESIKRWGAVPGIQIGHAGRKASANRPWEGDNHIPEGDPRGWETISPSPLAFGGDLPRVPREMTVDDIVRVRSDFVAAARRARDLGFEWLVLHFAHGYLAQSFWSDHANQRADGYGGSPENRGRFLIETLAAVREVWPKDRPLTARFGVIEFDGRDEETLAQSIGLIRQFKAAGLDFVDVSVSFSTPNAEIPWGANFMAPVAERVRQQTGLPVSTSWYISDAEQANALVANGQVDLVMLGRPLLADPHWPYAAARKLGIDKPAWVLPAPYAHWLERYRSA</sequence>
<dbReference type="Gene3D" id="3.20.20.70">
    <property type="entry name" value="Aldolase class I"/>
    <property type="match status" value="1"/>
</dbReference>
<feature type="region of interest" description="Disordered" evidence="6">
    <location>
        <begin position="105"/>
        <end position="127"/>
    </location>
</feature>
<evidence type="ECO:0000313" key="9">
    <source>
        <dbReference type="Proteomes" id="UP000527143"/>
    </source>
</evidence>
<evidence type="ECO:0000256" key="4">
    <source>
        <dbReference type="ARBA" id="ARBA00022857"/>
    </source>
</evidence>
<keyword evidence="4" id="KW-0521">NADP</keyword>
<evidence type="ECO:0000313" key="8">
    <source>
        <dbReference type="EMBL" id="MBB5712448.1"/>
    </source>
</evidence>
<dbReference type="InterPro" id="IPR044152">
    <property type="entry name" value="YqjM-like"/>
</dbReference>
<dbReference type="SUPFAM" id="SSF51395">
    <property type="entry name" value="FMN-linked oxidoreductases"/>
    <property type="match status" value="1"/>
</dbReference>
<dbReference type="PANTHER" id="PTHR43303">
    <property type="entry name" value="NADPH DEHYDROGENASE C23G7.10C-RELATED"/>
    <property type="match status" value="1"/>
</dbReference>
<protein>
    <submittedName>
        <fullName evidence="8">2,4-dienoyl-CoA reductase-like NADH-dependent reductase (Old Yellow Enzyme family)</fullName>
    </submittedName>
</protein>
<evidence type="ECO:0000256" key="2">
    <source>
        <dbReference type="ARBA" id="ARBA00022630"/>
    </source>
</evidence>
<name>A0A840YRZ2_9SPHN</name>
<gene>
    <name evidence="8" type="ORF">FHT02_003707</name>
</gene>
<keyword evidence="9" id="KW-1185">Reference proteome</keyword>
<comment type="cofactor">
    <cofactor evidence="1">
        <name>FMN</name>
        <dbReference type="ChEBI" id="CHEBI:58210"/>
    </cofactor>
</comment>
<evidence type="ECO:0000256" key="3">
    <source>
        <dbReference type="ARBA" id="ARBA00022643"/>
    </source>
</evidence>
<dbReference type="EMBL" id="JACIJF010000017">
    <property type="protein sequence ID" value="MBB5712448.1"/>
    <property type="molecule type" value="Genomic_DNA"/>
</dbReference>
<dbReference type="Pfam" id="PF00724">
    <property type="entry name" value="Oxidored_FMN"/>
    <property type="match status" value="1"/>
</dbReference>
<keyword evidence="3" id="KW-0288">FMN</keyword>
<dbReference type="AlphaFoldDB" id="A0A840YRZ2"/>
<dbReference type="PANTHER" id="PTHR43303:SF4">
    <property type="entry name" value="NADPH DEHYDROGENASE C23G7.10C-RELATED"/>
    <property type="match status" value="1"/>
</dbReference>
<reference evidence="8 9" key="1">
    <citation type="submission" date="2020-08" db="EMBL/GenBank/DDBJ databases">
        <title>Genomic Encyclopedia of Type Strains, Phase IV (KMG-IV): sequencing the most valuable type-strain genomes for metagenomic binning, comparative biology and taxonomic classification.</title>
        <authorList>
            <person name="Goeker M."/>
        </authorList>
    </citation>
    <scope>NUCLEOTIDE SEQUENCE [LARGE SCALE GENOMIC DNA]</scope>
    <source>
        <strain evidence="8 9">DSM 26736</strain>
    </source>
</reference>
<evidence type="ECO:0000256" key="1">
    <source>
        <dbReference type="ARBA" id="ARBA00001917"/>
    </source>
</evidence>
<dbReference type="Proteomes" id="UP000527143">
    <property type="component" value="Unassembled WGS sequence"/>
</dbReference>
<keyword evidence="5" id="KW-0560">Oxidoreductase</keyword>
<dbReference type="InterPro" id="IPR013785">
    <property type="entry name" value="Aldolase_TIM"/>
</dbReference>
<evidence type="ECO:0000256" key="6">
    <source>
        <dbReference type="SAM" id="MobiDB-lite"/>
    </source>
</evidence>
<evidence type="ECO:0000259" key="7">
    <source>
        <dbReference type="Pfam" id="PF00724"/>
    </source>
</evidence>
<dbReference type="GO" id="GO:0050661">
    <property type="term" value="F:NADP binding"/>
    <property type="evidence" value="ECO:0007669"/>
    <property type="project" value="InterPro"/>
</dbReference>
<organism evidence="8 9">
    <name type="scientific">Sphingomonas xinjiangensis</name>
    <dbReference type="NCBI Taxonomy" id="643568"/>
    <lineage>
        <taxon>Bacteria</taxon>
        <taxon>Pseudomonadati</taxon>
        <taxon>Pseudomonadota</taxon>
        <taxon>Alphaproteobacteria</taxon>
        <taxon>Sphingomonadales</taxon>
        <taxon>Sphingomonadaceae</taxon>
        <taxon>Sphingomonas</taxon>
    </lineage>
</organism>
<dbReference type="CDD" id="cd02932">
    <property type="entry name" value="OYE_YqiM_FMN"/>
    <property type="match status" value="1"/>
</dbReference>
<feature type="compositionally biased region" description="Basic and acidic residues" evidence="6">
    <location>
        <begin position="113"/>
        <end position="126"/>
    </location>
</feature>
<dbReference type="GO" id="GO:0010181">
    <property type="term" value="F:FMN binding"/>
    <property type="evidence" value="ECO:0007669"/>
    <property type="project" value="InterPro"/>
</dbReference>
<feature type="domain" description="NADH:flavin oxidoreductase/NADH oxidase N-terminal" evidence="7">
    <location>
        <begin position="4"/>
        <end position="340"/>
    </location>
</feature>
<accession>A0A840YRZ2</accession>
<dbReference type="RefSeq" id="WP_184090941.1">
    <property type="nucleotide sequence ID" value="NZ_JACIJF010000017.1"/>
</dbReference>
<comment type="caution">
    <text evidence="8">The sequence shown here is derived from an EMBL/GenBank/DDBJ whole genome shotgun (WGS) entry which is preliminary data.</text>
</comment>
<dbReference type="InterPro" id="IPR001155">
    <property type="entry name" value="OxRdtase_FMN_N"/>
</dbReference>
<keyword evidence="2" id="KW-0285">Flavoprotein</keyword>
<evidence type="ECO:0000256" key="5">
    <source>
        <dbReference type="ARBA" id="ARBA00023002"/>
    </source>
</evidence>